<name>A0A3D9XGA3_PARVE</name>
<dbReference type="GO" id="GO:0019867">
    <property type="term" value="C:outer membrane"/>
    <property type="evidence" value="ECO:0007669"/>
    <property type="project" value="InterPro"/>
</dbReference>
<dbReference type="RefSeq" id="WP_116221813.1">
    <property type="nucleotide sequence ID" value="NZ_CP038197.1"/>
</dbReference>
<dbReference type="Pfam" id="PF01103">
    <property type="entry name" value="Omp85"/>
    <property type="match status" value="1"/>
</dbReference>
<dbReference type="AlphaFoldDB" id="A0A3D9XGA3"/>
<dbReference type="Gene3D" id="2.40.160.50">
    <property type="entry name" value="membrane protein fhac: a member of the omp85/tpsb transporter family"/>
    <property type="match status" value="1"/>
</dbReference>
<comment type="caution">
    <text evidence="4">The sequence shown here is derived from an EMBL/GenBank/DDBJ whole genome shotgun (WGS) entry which is preliminary data.</text>
</comment>
<keyword evidence="2" id="KW-0472">Membrane</keyword>
<evidence type="ECO:0000259" key="3">
    <source>
        <dbReference type="Pfam" id="PF01103"/>
    </source>
</evidence>
<sequence length="428" mass="46128">MRHDPTRLSRTSLAATLLLGALTLPAAARVYDRVEVRGAEFVPQDDIRRACGALDGIALEAADLAGVERCLMSTGVFERVSVSGQGDALVIDVTEVEQRPGRIEAAISWVNDRSLTGSLSYEQYNLLPNTFAAVHGDFSRDAKSFDISLYRADAFRPGLHFGIDILGQRSNFSDLAFSMRSHQAEFYLAATPDEATRIEYGIGWRDHRLFGLDADASPLLQREQGQLDAPFLRLGFSHGDRAGGKTGGLFVQFEQFLWNLGTSSPISETRLELDARHVLAGGTVLMLGLDGGIVAGLSGNDTTALDRVFPGGDSFRGFAPRGIGPADGDDFLGGNRHLILSAEVQHELGKVMGTALRGGIFADLGSVWALDDTLGGRIDDKAHIRSSIGLSLTFDVASTPVSLYAAVPVRHQPQDKRQVFGLSVNARF</sequence>
<comment type="subcellular location">
    <subcellularLocation>
        <location evidence="1">Membrane</location>
    </subcellularLocation>
</comment>
<evidence type="ECO:0000313" key="5">
    <source>
        <dbReference type="Proteomes" id="UP000256941"/>
    </source>
</evidence>
<evidence type="ECO:0000313" key="4">
    <source>
        <dbReference type="EMBL" id="REF69537.1"/>
    </source>
</evidence>
<organism evidence="4 5">
    <name type="scientific">Paracoccus versutus</name>
    <name type="common">Thiobacillus versutus</name>
    <dbReference type="NCBI Taxonomy" id="34007"/>
    <lineage>
        <taxon>Bacteria</taxon>
        <taxon>Pseudomonadati</taxon>
        <taxon>Pseudomonadota</taxon>
        <taxon>Alphaproteobacteria</taxon>
        <taxon>Rhodobacterales</taxon>
        <taxon>Paracoccaceae</taxon>
        <taxon>Paracoccus</taxon>
    </lineage>
</organism>
<dbReference type="Gene3D" id="3.10.20.310">
    <property type="entry name" value="membrane protein fhac"/>
    <property type="match status" value="1"/>
</dbReference>
<dbReference type="EMBL" id="QTUJ01000002">
    <property type="protein sequence ID" value="REF69537.1"/>
    <property type="molecule type" value="Genomic_DNA"/>
</dbReference>
<feature type="domain" description="Bacterial surface antigen (D15)" evidence="3">
    <location>
        <begin position="132"/>
        <end position="428"/>
    </location>
</feature>
<dbReference type="InterPro" id="IPR000184">
    <property type="entry name" value="Bac_surfAg_D15"/>
</dbReference>
<evidence type="ECO:0000256" key="1">
    <source>
        <dbReference type="ARBA" id="ARBA00004370"/>
    </source>
</evidence>
<dbReference type="Proteomes" id="UP000256941">
    <property type="component" value="Unassembled WGS sequence"/>
</dbReference>
<evidence type="ECO:0000256" key="2">
    <source>
        <dbReference type="ARBA" id="ARBA00023136"/>
    </source>
</evidence>
<protein>
    <submittedName>
        <fullName evidence="4">Outer membrane protein insertion porin family</fullName>
    </submittedName>
</protein>
<proteinExistence type="predicted"/>
<gene>
    <name evidence="4" type="ORF">BDD41_2246</name>
</gene>
<reference evidence="4 5" key="1">
    <citation type="submission" date="2018-08" db="EMBL/GenBank/DDBJ databases">
        <title>Genomic Encyclopedia of Archaeal and Bacterial Type Strains, Phase II (KMG-II): from individual species to whole genera.</title>
        <authorList>
            <person name="Goeker M."/>
        </authorList>
    </citation>
    <scope>NUCLEOTIDE SEQUENCE [LARGE SCALE GENOMIC DNA]</scope>
    <source>
        <strain evidence="4 5">DSM 17099</strain>
    </source>
</reference>
<accession>A0A3D9XGA3</accession>